<dbReference type="EMBL" id="CP002667">
    <property type="protein sequence ID" value="AEC18444.1"/>
    <property type="molecule type" value="Genomic_DNA"/>
</dbReference>
<keyword evidence="4 9" id="KW-0812">Transmembrane</keyword>
<evidence type="ECO:0000256" key="6">
    <source>
        <dbReference type="ARBA" id="ARBA00023136"/>
    </source>
</evidence>
<dbReference type="AlphaFoldDB" id="F4H9J1"/>
<evidence type="ECO:0000313" key="11">
    <source>
        <dbReference type="EMBL" id="AEC18444.1"/>
    </source>
</evidence>
<dbReference type="SUPFAM" id="SSF54523">
    <property type="entry name" value="Pili subunits"/>
    <property type="match status" value="1"/>
</dbReference>
<dbReference type="GO" id="GO:0009279">
    <property type="term" value="C:cell outer membrane"/>
    <property type="evidence" value="ECO:0007669"/>
    <property type="project" value="UniProtKB-SubCell"/>
</dbReference>
<dbReference type="PATRIC" id="fig|1005058.3.peg.2418"/>
<keyword evidence="9" id="KW-1133">Transmembrane helix</keyword>
<sequence>MEKYVQQSNCLKKLNVNLIYQAKKTIEKHIILVISALTLNFTVLPLALATSNNQEIIDIVETLMTPVQIEAEQAKTAAEKAQTVANKANTLASKNEKRIDKLENNAVDIDMVEVLMTPVQTEAEQAKTVANKANTLASKNEKRIDKLENNAVDIDMVEVLMTPVQTEAEQAKTAAEEAQKVANKANTLSTENRGKIDILTNDVRAIKSDLSNLRTDVNQNRKAIDKNRKRAARGVAGVAAMANIPSALPGKSAIGIGIGGFDGENAVAVGVGHHFENGIAIKGSISTGNATNSIAYGAGMSYSW</sequence>
<keyword evidence="7" id="KW-0998">Cell outer membrane</keyword>
<organism evidence="11 12">
    <name type="scientific">Gallibacterium anatis (strain UMN179)</name>
    <name type="common">Pasteurella anatis</name>
    <dbReference type="NCBI Taxonomy" id="1005058"/>
    <lineage>
        <taxon>Bacteria</taxon>
        <taxon>Pseudomonadati</taxon>
        <taxon>Pseudomonadota</taxon>
        <taxon>Gammaproteobacteria</taxon>
        <taxon>Pasteurellales</taxon>
        <taxon>Pasteurellaceae</taxon>
        <taxon>Gallibacterium</taxon>
    </lineage>
</organism>
<dbReference type="GO" id="GO:0009986">
    <property type="term" value="C:cell surface"/>
    <property type="evidence" value="ECO:0007669"/>
    <property type="project" value="UniProtKB-SubCell"/>
</dbReference>
<dbReference type="HOGENOM" id="CLU_914511_0_0_6"/>
<dbReference type="KEGG" id="gan:UMN179_02437"/>
<dbReference type="Proteomes" id="UP000006908">
    <property type="component" value="Chromosome"/>
</dbReference>
<dbReference type="STRING" id="1005058.UMN179_02437"/>
<protein>
    <submittedName>
        <fullName evidence="11">YadA-like C-terminal region protein</fullName>
    </submittedName>
</protein>
<accession>F4H9J1</accession>
<evidence type="ECO:0000256" key="3">
    <source>
        <dbReference type="ARBA" id="ARBA00022452"/>
    </source>
</evidence>
<dbReference type="eggNOG" id="ENOG5033M0N">
    <property type="taxonomic scope" value="Bacteria"/>
</dbReference>
<dbReference type="RefSeq" id="WP_013747198.1">
    <property type="nucleotide sequence ID" value="NC_015460.1"/>
</dbReference>
<evidence type="ECO:0000256" key="8">
    <source>
        <dbReference type="SAM" id="Coils"/>
    </source>
</evidence>
<feature type="transmembrane region" description="Helical" evidence="9">
    <location>
        <begin position="30"/>
        <end position="48"/>
    </location>
</feature>
<proteinExistence type="predicted"/>
<evidence type="ECO:0000256" key="7">
    <source>
        <dbReference type="ARBA" id="ARBA00023237"/>
    </source>
</evidence>
<reference evidence="11 12" key="1">
    <citation type="journal article" date="2011" name="J. Bacteriol.">
        <title>Complete genome sequence of Gallibacterium anatis strain UMN179, isolated from a laying hen with peritonitis.</title>
        <authorList>
            <person name="Johnson T.J."/>
            <person name="Fernandez-Alarcon C."/>
            <person name="Bojesen A.M."/>
            <person name="Nolan L.K."/>
            <person name="Trampel D.W."/>
            <person name="Seemann T."/>
        </authorList>
    </citation>
    <scope>NUCLEOTIDE SEQUENCE [LARGE SCALE GENOMIC DNA]</scope>
    <source>
        <strain evidence="11 12">UMN179</strain>
    </source>
</reference>
<dbReference type="Gene3D" id="3.30.1300.30">
    <property type="entry name" value="GSPII I/J protein-like"/>
    <property type="match status" value="1"/>
</dbReference>
<evidence type="ECO:0000256" key="2">
    <source>
        <dbReference type="ARBA" id="ARBA00004442"/>
    </source>
</evidence>
<keyword evidence="3" id="KW-1134">Transmembrane beta strand</keyword>
<evidence type="ECO:0000256" key="1">
    <source>
        <dbReference type="ARBA" id="ARBA00004241"/>
    </source>
</evidence>
<name>F4H9J1_GALAU</name>
<comment type="subcellular location">
    <subcellularLocation>
        <location evidence="2">Cell outer membrane</location>
    </subcellularLocation>
    <subcellularLocation>
        <location evidence="1">Cell surface</location>
    </subcellularLocation>
</comment>
<feature type="domain" description="Trimeric autotransporter adhesin YadA-like C-terminal membrane anchor" evidence="10">
    <location>
        <begin position="248"/>
        <end position="304"/>
    </location>
</feature>
<evidence type="ECO:0000256" key="5">
    <source>
        <dbReference type="ARBA" id="ARBA00022729"/>
    </source>
</evidence>
<evidence type="ECO:0000259" key="10">
    <source>
        <dbReference type="Pfam" id="PF03895"/>
    </source>
</evidence>
<dbReference type="InterPro" id="IPR005594">
    <property type="entry name" value="YadA_C"/>
</dbReference>
<dbReference type="InterPro" id="IPR045584">
    <property type="entry name" value="Pilin-like"/>
</dbReference>
<evidence type="ECO:0000256" key="4">
    <source>
        <dbReference type="ARBA" id="ARBA00022692"/>
    </source>
</evidence>
<evidence type="ECO:0000313" key="12">
    <source>
        <dbReference type="Proteomes" id="UP000006908"/>
    </source>
</evidence>
<keyword evidence="5" id="KW-0732">Signal</keyword>
<feature type="coiled-coil region" evidence="8">
    <location>
        <begin position="130"/>
        <end position="216"/>
    </location>
</feature>
<gene>
    <name evidence="11" type="ordered locus">UMN179_02437</name>
</gene>
<keyword evidence="6 9" id="KW-0472">Membrane</keyword>
<evidence type="ECO:0000256" key="9">
    <source>
        <dbReference type="SAM" id="Phobius"/>
    </source>
</evidence>
<dbReference type="Pfam" id="PF03895">
    <property type="entry name" value="YadA_anchor"/>
    <property type="match status" value="1"/>
</dbReference>
<keyword evidence="8" id="KW-0175">Coiled coil</keyword>